<organism evidence="8 9">
    <name type="scientific">Dioscorea cayennensis subsp. rotundata</name>
    <name type="common">White Guinea yam</name>
    <name type="synonym">Dioscorea rotundata</name>
    <dbReference type="NCBI Taxonomy" id="55577"/>
    <lineage>
        <taxon>Eukaryota</taxon>
        <taxon>Viridiplantae</taxon>
        <taxon>Streptophyta</taxon>
        <taxon>Embryophyta</taxon>
        <taxon>Tracheophyta</taxon>
        <taxon>Spermatophyta</taxon>
        <taxon>Magnoliopsida</taxon>
        <taxon>Liliopsida</taxon>
        <taxon>Dioscoreales</taxon>
        <taxon>Dioscoreaceae</taxon>
        <taxon>Dioscorea</taxon>
    </lineage>
</organism>
<evidence type="ECO:0000259" key="7">
    <source>
        <dbReference type="Pfam" id="PF03016"/>
    </source>
</evidence>
<dbReference type="AlphaFoldDB" id="A0AB40B8I6"/>
<evidence type="ECO:0000256" key="1">
    <source>
        <dbReference type="ARBA" id="ARBA00004323"/>
    </source>
</evidence>
<dbReference type="GeneID" id="120260204"/>
<keyword evidence="5" id="KW-0333">Golgi apparatus</keyword>
<dbReference type="Proteomes" id="UP001515500">
    <property type="component" value="Chromosome 5"/>
</dbReference>
<evidence type="ECO:0000256" key="4">
    <source>
        <dbReference type="ARBA" id="ARBA00022968"/>
    </source>
</evidence>
<keyword evidence="8" id="KW-1185">Reference proteome</keyword>
<dbReference type="GO" id="GO:0016757">
    <property type="term" value="F:glycosyltransferase activity"/>
    <property type="evidence" value="ECO:0007669"/>
    <property type="project" value="UniProtKB-KW"/>
</dbReference>
<comment type="subcellular location">
    <subcellularLocation>
        <location evidence="1">Golgi apparatus membrane</location>
        <topology evidence="1">Single-pass type II membrane protein</topology>
    </subcellularLocation>
</comment>
<dbReference type="PANTHER" id="PTHR11062">
    <property type="entry name" value="EXOSTOSIN HEPARAN SULFATE GLYCOSYLTRANSFERASE -RELATED"/>
    <property type="match status" value="1"/>
</dbReference>
<proteinExistence type="inferred from homology"/>
<keyword evidence="6" id="KW-0472">Membrane</keyword>
<reference evidence="9" key="1">
    <citation type="submission" date="2025-08" db="UniProtKB">
        <authorList>
            <consortium name="RefSeq"/>
        </authorList>
    </citation>
    <scope>IDENTIFICATION</scope>
</reference>
<dbReference type="PANTHER" id="PTHR11062:SF117">
    <property type="entry name" value="XYLOGLUCAN-SPECIFIC GALACTURONOSYLTRANSFERASE 1"/>
    <property type="match status" value="1"/>
</dbReference>
<evidence type="ECO:0000313" key="9">
    <source>
        <dbReference type="RefSeq" id="XP_039123578.1"/>
    </source>
</evidence>
<dbReference type="InterPro" id="IPR040911">
    <property type="entry name" value="Exostosin_GT47"/>
</dbReference>
<sequence length="449" mass="51522">MVTVSLSKLSSSHCFCFSFSFWHITYLSSIFWIAAYLHHSLFHFSTSTTLLLPSADDPCSGRYIYIHNLPSLFNSDILSDYLNVNLSYTNMCRFISNSGLGPPLTNHSIISSSALYSTDPYSLDLIFHNRIKHYHCLTTNSSLSSAIFIPFYAGLDFGRYQWDYNISVRDSLPIQLAHWLSSTPEWHVLGGRDHFMVAGRTTWDFRRFKDEDNLWGNKLLLLPEMHNISTLVFESDPWDSNDIAIPYPTYFHPSNHTELVSWQDRVRGLERQWLFAFAGAPRLSSDSIREQVINQCRASAKCNLLECGSGLSECHSPVSIMALFESASFCLQPPGDTPTRKSVFDAMVSGCVPVFFDRRTAYDQYTWYLPREHEKYSVFIEEEEVRRGEVSIEKVLSEYSEKQVRAMREEVVRLIPRLIYGDPRSRPEGFKDAVDVAVDGVLRRVGRLT</sequence>
<feature type="transmembrane region" description="Helical" evidence="6">
    <location>
        <begin position="12"/>
        <end position="37"/>
    </location>
</feature>
<accession>A0AB40B8I6</accession>
<comment type="similarity">
    <text evidence="2">Belongs to the glycosyltransferase 47 family.</text>
</comment>
<evidence type="ECO:0000313" key="8">
    <source>
        <dbReference type="Proteomes" id="UP001515500"/>
    </source>
</evidence>
<protein>
    <submittedName>
        <fullName evidence="9">Xyloglucan galactosyltransferase KATAMARI1 homolog</fullName>
    </submittedName>
</protein>
<keyword evidence="3 9" id="KW-0328">Glycosyltransferase</keyword>
<evidence type="ECO:0000256" key="2">
    <source>
        <dbReference type="ARBA" id="ARBA00010271"/>
    </source>
</evidence>
<dbReference type="InterPro" id="IPR004263">
    <property type="entry name" value="Exostosin"/>
</dbReference>
<keyword evidence="4" id="KW-0735">Signal-anchor</keyword>
<evidence type="ECO:0000256" key="6">
    <source>
        <dbReference type="SAM" id="Phobius"/>
    </source>
</evidence>
<dbReference type="Pfam" id="PF03016">
    <property type="entry name" value="Exostosin_GT47"/>
    <property type="match status" value="1"/>
</dbReference>
<keyword evidence="6" id="KW-1133">Transmembrane helix</keyword>
<dbReference type="RefSeq" id="XP_039123578.1">
    <property type="nucleotide sequence ID" value="XM_039267644.1"/>
</dbReference>
<gene>
    <name evidence="9" type="primary">LOC120260204</name>
</gene>
<keyword evidence="3 9" id="KW-0808">Transferase</keyword>
<name>A0AB40B8I6_DIOCR</name>
<evidence type="ECO:0000256" key="5">
    <source>
        <dbReference type="ARBA" id="ARBA00023034"/>
    </source>
</evidence>
<evidence type="ECO:0000256" key="3">
    <source>
        <dbReference type="ARBA" id="ARBA00022676"/>
    </source>
</evidence>
<feature type="domain" description="Exostosin GT47" evidence="7">
    <location>
        <begin position="59"/>
        <end position="394"/>
    </location>
</feature>
<keyword evidence="6" id="KW-0812">Transmembrane</keyword>
<dbReference type="GO" id="GO:0000139">
    <property type="term" value="C:Golgi membrane"/>
    <property type="evidence" value="ECO:0007669"/>
    <property type="project" value="UniProtKB-SubCell"/>
</dbReference>